<dbReference type="PRINTS" id="PR00081">
    <property type="entry name" value="GDHRDH"/>
</dbReference>
<dbReference type="PANTHER" id="PTHR48107">
    <property type="entry name" value="NADPH-DEPENDENT ALDEHYDE REDUCTASE-LIKE PROTEIN, CHLOROPLASTIC-RELATED"/>
    <property type="match status" value="1"/>
</dbReference>
<dbReference type="NCBIfam" id="NF005214">
    <property type="entry name" value="PRK06701.1"/>
    <property type="match status" value="1"/>
</dbReference>
<name>A0A3N0X0E8_9FLAO</name>
<dbReference type="GO" id="GO:0016614">
    <property type="term" value="F:oxidoreductase activity, acting on CH-OH group of donors"/>
    <property type="evidence" value="ECO:0007669"/>
    <property type="project" value="UniProtKB-ARBA"/>
</dbReference>
<dbReference type="SUPFAM" id="SSF51735">
    <property type="entry name" value="NAD(P)-binding Rossmann-fold domains"/>
    <property type="match status" value="1"/>
</dbReference>
<comment type="caution">
    <text evidence="4">The sequence shown here is derived from an EMBL/GenBank/DDBJ whole genome shotgun (WGS) entry which is preliminary data.</text>
</comment>
<dbReference type="InterPro" id="IPR002347">
    <property type="entry name" value="SDR_fam"/>
</dbReference>
<proteinExistence type="inferred from homology"/>
<dbReference type="Proteomes" id="UP000270224">
    <property type="component" value="Unassembled WGS sequence"/>
</dbReference>
<reference evidence="5" key="1">
    <citation type="submission" date="2018-11" db="EMBL/GenBank/DDBJ databases">
        <title>Proposal to divide the Flavobacteriaceae and reorganize its genera based on Amino Acid Identity values calculated from whole genome sequences.</title>
        <authorList>
            <person name="Nicholson A.C."/>
            <person name="Gulvik C.A."/>
            <person name="Whitney A.M."/>
            <person name="Humrighouse B.W."/>
            <person name="Bell M."/>
            <person name="Holmens B."/>
            <person name="Steigerwalt A."/>
            <person name="Villarma A."/>
            <person name="Sheth M."/>
            <person name="Batra D."/>
            <person name="Pryor J."/>
            <person name="Bernardet J.-F."/>
            <person name="Hugo C."/>
            <person name="Kampfer P."/>
            <person name="Newman J."/>
            <person name="Mcquiston J.R."/>
        </authorList>
    </citation>
    <scope>NUCLEOTIDE SEQUENCE [LARGE SCALE GENOMIC DNA]</scope>
    <source>
        <strain evidence="5">H3056</strain>
    </source>
</reference>
<feature type="compositionally biased region" description="Basic and acidic residues" evidence="3">
    <location>
        <begin position="24"/>
        <end position="38"/>
    </location>
</feature>
<comment type="similarity">
    <text evidence="1">Belongs to the short-chain dehydrogenases/reductases (SDR) family.</text>
</comment>
<organism evidence="4 5">
    <name type="scientific">Kaistella daneshvariae</name>
    <dbReference type="NCBI Taxonomy" id="2487074"/>
    <lineage>
        <taxon>Bacteria</taxon>
        <taxon>Pseudomonadati</taxon>
        <taxon>Bacteroidota</taxon>
        <taxon>Flavobacteriia</taxon>
        <taxon>Flavobacteriales</taxon>
        <taxon>Weeksellaceae</taxon>
        <taxon>Chryseobacterium group</taxon>
        <taxon>Kaistella</taxon>
    </lineage>
</organism>
<dbReference type="PANTHER" id="PTHR48107:SF16">
    <property type="entry name" value="NADPH-DEPENDENT ALDEHYDE REDUCTASE 1, CHLOROPLASTIC"/>
    <property type="match status" value="1"/>
</dbReference>
<gene>
    <name evidence="4" type="ORF">EGI11_02315</name>
</gene>
<evidence type="ECO:0000256" key="2">
    <source>
        <dbReference type="ARBA" id="ARBA00023002"/>
    </source>
</evidence>
<dbReference type="PRINTS" id="PR00080">
    <property type="entry name" value="SDRFAMILY"/>
</dbReference>
<evidence type="ECO:0000256" key="3">
    <source>
        <dbReference type="SAM" id="MobiDB-lite"/>
    </source>
</evidence>
<dbReference type="InterPro" id="IPR036291">
    <property type="entry name" value="NAD(P)-bd_dom_sf"/>
</dbReference>
<evidence type="ECO:0000256" key="1">
    <source>
        <dbReference type="ARBA" id="ARBA00006484"/>
    </source>
</evidence>
<dbReference type="EMBL" id="RJUG01000001">
    <property type="protein sequence ID" value="ROI10837.1"/>
    <property type="molecule type" value="Genomic_DNA"/>
</dbReference>
<accession>A0A3N0X0E8</accession>
<dbReference type="AlphaFoldDB" id="A0A3N0X0E8"/>
<sequence length="331" mass="36219">MQKFAENAEITAKKHREIQDYIDDLDKKSKSKKKDEQSGGKAAQTNERDEPTPPFPNQKLKKPGLETDMELQPRYKAPDYKGSGKLEGKVALITGGDSGIGRAVAVLFAREGADVAIIYLSEHEDAEVTKKAVEQEGRRALTFSGDVTDPEFCRAAVAETVKEFGTINILVNNAAFQAHAEELDWISDEHFDLTMKTNLYGYFYMTKAVLPHLEEGDSIINTSSVNGLFGNEKMIDYSLTKGGINAFTQSLAKNLVEKGIRVNAVAPGPVWTPLNPADQKKEDVEQFGAKNPMKRAAQPEELSPTYVFLAAPVCSSYITGQIIGVLGGVSN</sequence>
<evidence type="ECO:0000313" key="5">
    <source>
        <dbReference type="Proteomes" id="UP000270224"/>
    </source>
</evidence>
<dbReference type="FunFam" id="3.40.50.720:FF:000084">
    <property type="entry name" value="Short-chain dehydrogenase reductase"/>
    <property type="match status" value="1"/>
</dbReference>
<evidence type="ECO:0000313" key="4">
    <source>
        <dbReference type="EMBL" id="ROI10837.1"/>
    </source>
</evidence>
<dbReference type="OrthoDB" id="9803333at2"/>
<dbReference type="Gene3D" id="3.40.50.720">
    <property type="entry name" value="NAD(P)-binding Rossmann-like Domain"/>
    <property type="match status" value="1"/>
</dbReference>
<dbReference type="Pfam" id="PF13561">
    <property type="entry name" value="adh_short_C2"/>
    <property type="match status" value="1"/>
</dbReference>
<feature type="region of interest" description="Disordered" evidence="3">
    <location>
        <begin position="1"/>
        <end position="69"/>
    </location>
</feature>
<keyword evidence="2" id="KW-0560">Oxidoreductase</keyword>
<protein>
    <submittedName>
        <fullName evidence="4">SDR family oxidoreductase</fullName>
    </submittedName>
</protein>